<dbReference type="Pfam" id="PF02826">
    <property type="entry name" value="2-Hacid_dh_C"/>
    <property type="match status" value="1"/>
</dbReference>
<sequence>MRIAFFEIEEWEKPRVRGKFGEDVYLDEKKVDEDELSKENDFEIISIFVDSRITEKVLAHFPNLKFIATRSTGFDHIDLAACKKRNISVSYVPGYGDNTVAEFTFGLILNLTRKIYHGIDQIKETGSFSFEGLRGTDLKGKTIGIIGTGRIGKEALKIAKGFGMKVIASDPYPDEKFAKEENFEYVSLEKLLSSSDIITVHCPYNEKTRHLINKENIRLIKKGAYLINTARGGIVETDALAGALEEGILAGAGLDVLEEEGETKEEMEFLRRGKFKEDELKTMLQNHMLMRMPNVLITPHNAFNSREALERILGTTLENIEGFLSGGPVNLVP</sequence>
<evidence type="ECO:0000259" key="6">
    <source>
        <dbReference type="Pfam" id="PF02826"/>
    </source>
</evidence>
<dbReference type="SUPFAM" id="SSF52283">
    <property type="entry name" value="Formate/glycerate dehydrogenase catalytic domain-like"/>
    <property type="match status" value="1"/>
</dbReference>
<evidence type="ECO:0000313" key="7">
    <source>
        <dbReference type="EMBL" id="KKW15418.1"/>
    </source>
</evidence>
<dbReference type="InterPro" id="IPR029753">
    <property type="entry name" value="D-isomer_DH_CS"/>
</dbReference>
<organism evidence="7 8">
    <name type="scientific">Candidatus Jorgensenbacteria bacterium GW2011_GWB1_50_10</name>
    <dbReference type="NCBI Taxonomy" id="1618665"/>
    <lineage>
        <taxon>Bacteria</taxon>
        <taxon>Candidatus Joergenseniibacteriota</taxon>
    </lineage>
</organism>
<dbReference type="PATRIC" id="fig|1618665.3.peg.175"/>
<evidence type="ECO:0000259" key="5">
    <source>
        <dbReference type="Pfam" id="PF00389"/>
    </source>
</evidence>
<protein>
    <submittedName>
        <fullName evidence="7">D-isomer specific 2-hydroxyacid dehydrogenase NAD-binding protein</fullName>
    </submittedName>
</protein>
<dbReference type="GO" id="GO:0051287">
    <property type="term" value="F:NAD binding"/>
    <property type="evidence" value="ECO:0007669"/>
    <property type="project" value="InterPro"/>
</dbReference>
<evidence type="ECO:0000256" key="4">
    <source>
        <dbReference type="RuleBase" id="RU003719"/>
    </source>
</evidence>
<comment type="caution">
    <text evidence="7">The sequence shown here is derived from an EMBL/GenBank/DDBJ whole genome shotgun (WGS) entry which is preliminary data.</text>
</comment>
<feature type="domain" description="D-isomer specific 2-hydroxyacid dehydrogenase NAD-binding" evidence="6">
    <location>
        <begin position="105"/>
        <end position="302"/>
    </location>
</feature>
<dbReference type="InterPro" id="IPR036291">
    <property type="entry name" value="NAD(P)-bd_dom_sf"/>
</dbReference>
<dbReference type="Pfam" id="PF00389">
    <property type="entry name" value="2-Hacid_dh"/>
    <property type="match status" value="1"/>
</dbReference>
<evidence type="ECO:0000313" key="8">
    <source>
        <dbReference type="Proteomes" id="UP000034224"/>
    </source>
</evidence>
<dbReference type="PROSITE" id="PS00670">
    <property type="entry name" value="D_2_HYDROXYACID_DH_2"/>
    <property type="match status" value="1"/>
</dbReference>
<dbReference type="FunFam" id="3.40.50.720:FF:000203">
    <property type="entry name" value="D-3-phosphoglycerate dehydrogenase (SerA)"/>
    <property type="match status" value="1"/>
</dbReference>
<evidence type="ECO:0000256" key="3">
    <source>
        <dbReference type="ARBA" id="ARBA00023027"/>
    </source>
</evidence>
<keyword evidence="2 4" id="KW-0560">Oxidoreductase</keyword>
<dbReference type="InterPro" id="IPR006139">
    <property type="entry name" value="D-isomer_2_OHA_DH_cat_dom"/>
</dbReference>
<accession>A0A0G1W9G9</accession>
<dbReference type="AlphaFoldDB" id="A0A0G1W9G9"/>
<dbReference type="PANTHER" id="PTHR43026">
    <property type="entry name" value="2-HYDROXYACID DEHYDROGENASE HOMOLOG 1-RELATED"/>
    <property type="match status" value="1"/>
</dbReference>
<comment type="similarity">
    <text evidence="1 4">Belongs to the D-isomer specific 2-hydroxyacid dehydrogenase family.</text>
</comment>
<dbReference type="Proteomes" id="UP000034224">
    <property type="component" value="Unassembled WGS sequence"/>
</dbReference>
<reference evidence="7 8" key="1">
    <citation type="journal article" date="2015" name="Nature">
        <title>rRNA introns, odd ribosomes, and small enigmatic genomes across a large radiation of phyla.</title>
        <authorList>
            <person name="Brown C.T."/>
            <person name="Hug L.A."/>
            <person name="Thomas B.C."/>
            <person name="Sharon I."/>
            <person name="Castelle C.J."/>
            <person name="Singh A."/>
            <person name="Wilkins M.J."/>
            <person name="Williams K.H."/>
            <person name="Banfield J.F."/>
        </authorList>
    </citation>
    <scope>NUCLEOTIDE SEQUENCE [LARGE SCALE GENOMIC DNA]</scope>
</reference>
<dbReference type="STRING" id="1618665.UY55_C0001G0172"/>
<evidence type="ECO:0000256" key="2">
    <source>
        <dbReference type="ARBA" id="ARBA00023002"/>
    </source>
</evidence>
<proteinExistence type="inferred from homology"/>
<name>A0A0G1W9G9_9BACT</name>
<dbReference type="EMBL" id="LCQK01000001">
    <property type="protein sequence ID" value="KKW15418.1"/>
    <property type="molecule type" value="Genomic_DNA"/>
</dbReference>
<dbReference type="GO" id="GO:0008720">
    <property type="term" value="F:D-lactate dehydrogenase (NAD+) activity"/>
    <property type="evidence" value="ECO:0007669"/>
    <property type="project" value="TreeGrafter"/>
</dbReference>
<evidence type="ECO:0000256" key="1">
    <source>
        <dbReference type="ARBA" id="ARBA00005854"/>
    </source>
</evidence>
<gene>
    <name evidence="7" type="ORF">UY55_C0001G0172</name>
</gene>
<keyword evidence="3" id="KW-0520">NAD</keyword>
<dbReference type="InterPro" id="IPR058205">
    <property type="entry name" value="D-LDH-like"/>
</dbReference>
<dbReference type="PANTHER" id="PTHR43026:SF1">
    <property type="entry name" value="2-HYDROXYACID DEHYDROGENASE HOMOLOG 1-RELATED"/>
    <property type="match status" value="1"/>
</dbReference>
<dbReference type="InterPro" id="IPR006140">
    <property type="entry name" value="D-isomer_DH_NAD-bd"/>
</dbReference>
<dbReference type="Gene3D" id="3.40.50.720">
    <property type="entry name" value="NAD(P)-binding Rossmann-like Domain"/>
    <property type="match status" value="2"/>
</dbReference>
<feature type="domain" description="D-isomer specific 2-hydroxyacid dehydrogenase catalytic" evidence="5">
    <location>
        <begin position="23"/>
        <end position="329"/>
    </location>
</feature>
<dbReference type="SUPFAM" id="SSF51735">
    <property type="entry name" value="NAD(P)-binding Rossmann-fold domains"/>
    <property type="match status" value="1"/>
</dbReference>